<comment type="caution">
    <text evidence="3">The sequence shown here is derived from an EMBL/GenBank/DDBJ whole genome shotgun (WGS) entry which is preliminary data.</text>
</comment>
<proteinExistence type="predicted"/>
<reference evidence="3 4" key="1">
    <citation type="submission" date="2018-12" db="EMBL/GenBank/DDBJ databases">
        <title>Draft genome sequence of Xylaria grammica IHI A82.</title>
        <authorList>
            <person name="Buettner E."/>
            <person name="Kellner H."/>
        </authorList>
    </citation>
    <scope>NUCLEOTIDE SEQUENCE [LARGE SCALE GENOMIC DNA]</scope>
    <source>
        <strain evidence="3 4">IHI A82</strain>
    </source>
</reference>
<gene>
    <name evidence="3" type="ORF">EKO27_g6961</name>
</gene>
<dbReference type="STRING" id="363999.A0A439D167"/>
<dbReference type="InterPro" id="IPR013024">
    <property type="entry name" value="GGCT-like"/>
</dbReference>
<accession>A0A439D167</accession>
<evidence type="ECO:0000256" key="1">
    <source>
        <dbReference type="SAM" id="MobiDB-lite"/>
    </source>
</evidence>
<dbReference type="InterPro" id="IPR036568">
    <property type="entry name" value="GGCT-like_sf"/>
</dbReference>
<dbReference type="InterPro" id="IPR009288">
    <property type="entry name" value="AIG2-like_dom"/>
</dbReference>
<evidence type="ECO:0000259" key="2">
    <source>
        <dbReference type="Pfam" id="PF06094"/>
    </source>
</evidence>
<protein>
    <recommendedName>
        <fullName evidence="2">Gamma-glutamylcyclotransferase AIG2-like domain-containing protein</fullName>
    </recommendedName>
</protein>
<dbReference type="SUPFAM" id="SSF110857">
    <property type="entry name" value="Gamma-glutamyl cyclotransferase-like"/>
    <property type="match status" value="1"/>
</dbReference>
<sequence>MHHSQGTPAVTPTATTEEGQVVASFPPIESQNPTAACDTEANAHNMSILAIRGLQTTAMGSKLRKLADMALCNYEIATTPNRFSSSHRGPPRILDEGGKNRSKGEDVVRVDEIVVTTFKPFYFFFYGSLQVREVLQSVCRIPGSTLEGGGTDPIVLRKGASIEGWVLKMWGPYPALLPSTANNTVQGMAWLCEKPEYVPRLCSYETDAYRMAYCDISIPSADGDGVEVLKNARTFVSTLDGDELSDGRFSIAEYMNMMQLSQA</sequence>
<dbReference type="Proteomes" id="UP000286045">
    <property type="component" value="Unassembled WGS sequence"/>
</dbReference>
<dbReference type="CDD" id="cd06661">
    <property type="entry name" value="GGCT_like"/>
    <property type="match status" value="1"/>
</dbReference>
<evidence type="ECO:0000313" key="4">
    <source>
        <dbReference type="Proteomes" id="UP000286045"/>
    </source>
</evidence>
<dbReference type="AlphaFoldDB" id="A0A439D167"/>
<dbReference type="Gene3D" id="3.10.490.10">
    <property type="entry name" value="Gamma-glutamyl cyclotransferase-like"/>
    <property type="match status" value="1"/>
</dbReference>
<dbReference type="Pfam" id="PF06094">
    <property type="entry name" value="GGACT"/>
    <property type="match status" value="1"/>
</dbReference>
<feature type="compositionally biased region" description="Basic and acidic residues" evidence="1">
    <location>
        <begin position="93"/>
        <end position="102"/>
    </location>
</feature>
<organism evidence="3 4">
    <name type="scientific">Xylaria grammica</name>
    <dbReference type="NCBI Taxonomy" id="363999"/>
    <lineage>
        <taxon>Eukaryota</taxon>
        <taxon>Fungi</taxon>
        <taxon>Dikarya</taxon>
        <taxon>Ascomycota</taxon>
        <taxon>Pezizomycotina</taxon>
        <taxon>Sordariomycetes</taxon>
        <taxon>Xylariomycetidae</taxon>
        <taxon>Xylariales</taxon>
        <taxon>Xylariaceae</taxon>
        <taxon>Xylaria</taxon>
    </lineage>
</organism>
<evidence type="ECO:0000313" key="3">
    <source>
        <dbReference type="EMBL" id="RWA08148.1"/>
    </source>
</evidence>
<feature type="domain" description="Gamma-glutamylcyclotransferase AIG2-like" evidence="2">
    <location>
        <begin position="123"/>
        <end position="237"/>
    </location>
</feature>
<dbReference type="EMBL" id="RYZI01000216">
    <property type="protein sequence ID" value="RWA08148.1"/>
    <property type="molecule type" value="Genomic_DNA"/>
</dbReference>
<keyword evidence="4" id="KW-1185">Reference proteome</keyword>
<feature type="region of interest" description="Disordered" evidence="1">
    <location>
        <begin position="82"/>
        <end position="102"/>
    </location>
</feature>
<name>A0A439D167_9PEZI</name>